<dbReference type="InParanoid" id="E2A8F8"/>
<dbReference type="GO" id="GO:0005634">
    <property type="term" value="C:nucleus"/>
    <property type="evidence" value="ECO:0007669"/>
    <property type="project" value="TreeGrafter"/>
</dbReference>
<dbReference type="OMA" id="RKLTCHT"/>
<dbReference type="GO" id="GO:0003963">
    <property type="term" value="F:RNA-3'-phosphate cyclase activity"/>
    <property type="evidence" value="ECO:0007669"/>
    <property type="project" value="TreeGrafter"/>
</dbReference>
<dbReference type="OrthoDB" id="25029at2759"/>
<accession>E2A8F8</accession>
<dbReference type="InterPro" id="IPR000228">
    <property type="entry name" value="RNA3'_term_phos_cyc"/>
</dbReference>
<evidence type="ECO:0000313" key="4">
    <source>
        <dbReference type="Proteomes" id="UP000000311"/>
    </source>
</evidence>
<dbReference type="Pfam" id="PF05189">
    <property type="entry name" value="RTC_insert"/>
    <property type="match status" value="1"/>
</dbReference>
<dbReference type="Gene3D" id="3.65.10.20">
    <property type="entry name" value="RNA 3'-terminal phosphate cyclase domain"/>
    <property type="match status" value="1"/>
</dbReference>
<dbReference type="AlphaFoldDB" id="E2A8F8"/>
<dbReference type="GO" id="GO:0006396">
    <property type="term" value="P:RNA processing"/>
    <property type="evidence" value="ECO:0007669"/>
    <property type="project" value="InterPro"/>
</dbReference>
<protein>
    <recommendedName>
        <fullName evidence="1">RNA 3'-terminal phosphate cyclase</fullName>
    </recommendedName>
</protein>
<dbReference type="InterPro" id="IPR013791">
    <property type="entry name" value="RNA3'-term_phos_cycl_insert"/>
</dbReference>
<evidence type="ECO:0000313" key="3">
    <source>
        <dbReference type="EMBL" id="EFN70278.1"/>
    </source>
</evidence>
<evidence type="ECO:0000259" key="2">
    <source>
        <dbReference type="Pfam" id="PF05189"/>
    </source>
</evidence>
<reference evidence="3 4" key="1">
    <citation type="journal article" date="2010" name="Science">
        <title>Genomic comparison of the ants Camponotus floridanus and Harpegnathos saltator.</title>
        <authorList>
            <person name="Bonasio R."/>
            <person name="Zhang G."/>
            <person name="Ye C."/>
            <person name="Mutti N.S."/>
            <person name="Fang X."/>
            <person name="Qin N."/>
            <person name="Donahue G."/>
            <person name="Yang P."/>
            <person name="Li Q."/>
            <person name="Li C."/>
            <person name="Zhang P."/>
            <person name="Huang Z."/>
            <person name="Berger S.L."/>
            <person name="Reinberg D."/>
            <person name="Wang J."/>
            <person name="Liebig J."/>
        </authorList>
    </citation>
    <scope>NUCLEOTIDE SEQUENCE [LARGE SCALE GENOMIC DNA]</scope>
    <source>
        <strain evidence="4">C129</strain>
    </source>
</reference>
<sequence>MASDAKTALTNKLIKSNIRVPPITIDAYREDRAMAVGNGSGINIVCNTSTGCVLGGSGLGSGRHEASSPGETAAIEILKPLLTGACVDEHTQDQMIILMALAKGISKIKVADRKLTCHTETAMQIAEMMLGKRGLAFNLSESAEGGDTLSYVLECKGCGLINENVIKQ</sequence>
<gene>
    <name evidence="3" type="ORF">EAG_06631</name>
</gene>
<organism evidence="4">
    <name type="scientific">Camponotus floridanus</name>
    <name type="common">Florida carpenter ant</name>
    <dbReference type="NCBI Taxonomy" id="104421"/>
    <lineage>
        <taxon>Eukaryota</taxon>
        <taxon>Metazoa</taxon>
        <taxon>Ecdysozoa</taxon>
        <taxon>Arthropoda</taxon>
        <taxon>Hexapoda</taxon>
        <taxon>Insecta</taxon>
        <taxon>Pterygota</taxon>
        <taxon>Neoptera</taxon>
        <taxon>Endopterygota</taxon>
        <taxon>Hymenoptera</taxon>
        <taxon>Apocrita</taxon>
        <taxon>Aculeata</taxon>
        <taxon>Formicoidea</taxon>
        <taxon>Formicidae</taxon>
        <taxon>Formicinae</taxon>
        <taxon>Camponotus</taxon>
    </lineage>
</organism>
<dbReference type="InterPro" id="IPR037136">
    <property type="entry name" value="RNA3'_phos_cyclase_dom_sf"/>
</dbReference>
<proteinExistence type="predicted"/>
<dbReference type="EMBL" id="GL437593">
    <property type="protein sequence ID" value="EFN70278.1"/>
    <property type="molecule type" value="Genomic_DNA"/>
</dbReference>
<feature type="domain" description="RNA 3'-terminal phosphate cyclase insert" evidence="2">
    <location>
        <begin position="1"/>
        <end position="80"/>
    </location>
</feature>
<keyword evidence="4" id="KW-1185">Reference proteome</keyword>
<name>E2A8F8_CAMFO</name>
<dbReference type="STRING" id="104421.E2A8F8"/>
<dbReference type="Proteomes" id="UP000000311">
    <property type="component" value="Unassembled WGS sequence"/>
</dbReference>
<dbReference type="PANTHER" id="PTHR11096:SF0">
    <property type="entry name" value="RNA 3'-TERMINAL PHOSPHATE CYCLASE"/>
    <property type="match status" value="1"/>
</dbReference>
<dbReference type="PANTHER" id="PTHR11096">
    <property type="entry name" value="RNA 3' TERMINAL PHOSPHATE CYCLASE"/>
    <property type="match status" value="1"/>
</dbReference>
<evidence type="ECO:0000256" key="1">
    <source>
        <dbReference type="ARBA" id="ARBA00021428"/>
    </source>
</evidence>